<accession>A0ABR1RT26</accession>
<comment type="caution">
    <text evidence="2">The sequence shown here is derived from an EMBL/GenBank/DDBJ whole genome shotgun (WGS) entry which is preliminary data.</text>
</comment>
<keyword evidence="3" id="KW-1185">Reference proteome</keyword>
<evidence type="ECO:0000313" key="3">
    <source>
        <dbReference type="Proteomes" id="UP001444661"/>
    </source>
</evidence>
<evidence type="ECO:0000313" key="2">
    <source>
        <dbReference type="EMBL" id="KAK8017721.1"/>
    </source>
</evidence>
<proteinExistence type="predicted"/>
<reference evidence="2 3" key="1">
    <citation type="submission" date="2023-01" db="EMBL/GenBank/DDBJ databases">
        <title>Analysis of 21 Apiospora genomes using comparative genomics revels a genus with tremendous synthesis potential of carbohydrate active enzymes and secondary metabolites.</title>
        <authorList>
            <person name="Sorensen T."/>
        </authorList>
    </citation>
    <scope>NUCLEOTIDE SEQUENCE [LARGE SCALE GENOMIC DNA]</scope>
    <source>
        <strain evidence="2 3">CBS 33761</strain>
    </source>
</reference>
<feature type="region of interest" description="Disordered" evidence="1">
    <location>
        <begin position="142"/>
        <end position="181"/>
    </location>
</feature>
<dbReference type="EMBL" id="JAQQWK010000013">
    <property type="protein sequence ID" value="KAK8017721.1"/>
    <property type="molecule type" value="Genomic_DNA"/>
</dbReference>
<name>A0ABR1RT26_9PEZI</name>
<protein>
    <submittedName>
        <fullName evidence="2">Uncharacterized protein</fullName>
    </submittedName>
</protein>
<gene>
    <name evidence="2" type="ORF">PG993_014047</name>
</gene>
<dbReference type="Proteomes" id="UP001444661">
    <property type="component" value="Unassembled WGS sequence"/>
</dbReference>
<sequence length="329" mass="35315">MFGSEPSPIYVFGTGVDMAPSSTLQRVRRHFTGSCDLTPALDDPFLSRSFGRPLDVYSWRHRSEEEAKANVPRQLKKTTFDPETIRSPVSRTWSTYYGPGHAIVLAALDLTKPPFERTGGDQLAGALCRALHRALAPDPQMQRQLRLKVDRDRGAWIRPDTNSGTASPSPSPSPSSSPESLIGDTAVAINEDLLATLAMTLNVEGPVTGPEPHLNPWARLASVPGIPAHRRRHPAGAATSLARTLGYADHALGDGGTVLSHRAVQWFTRQMMASLARELGLPPPRFVEAEEVFPGDEVGIGDIIPIPIPGGGGGGSDFGGFEIGGFDIF</sequence>
<evidence type="ECO:0000256" key="1">
    <source>
        <dbReference type="SAM" id="MobiDB-lite"/>
    </source>
</evidence>
<organism evidence="2 3">
    <name type="scientific">Apiospora rasikravindrae</name>
    <dbReference type="NCBI Taxonomy" id="990691"/>
    <lineage>
        <taxon>Eukaryota</taxon>
        <taxon>Fungi</taxon>
        <taxon>Dikarya</taxon>
        <taxon>Ascomycota</taxon>
        <taxon>Pezizomycotina</taxon>
        <taxon>Sordariomycetes</taxon>
        <taxon>Xylariomycetidae</taxon>
        <taxon>Amphisphaeriales</taxon>
        <taxon>Apiosporaceae</taxon>
        <taxon>Apiospora</taxon>
    </lineage>
</organism>